<dbReference type="InterPro" id="IPR043325">
    <property type="entry name" value="LTSS"/>
</dbReference>
<dbReference type="EMBL" id="CM026427">
    <property type="protein sequence ID" value="KAG0570481.1"/>
    <property type="molecule type" value="Genomic_DNA"/>
</dbReference>
<evidence type="ECO:0000256" key="3">
    <source>
        <dbReference type="ARBA" id="ARBA00023157"/>
    </source>
</evidence>
<evidence type="ECO:0000256" key="4">
    <source>
        <dbReference type="ARBA" id="ARBA00023180"/>
    </source>
</evidence>
<evidence type="ECO:0000256" key="6">
    <source>
        <dbReference type="SAM" id="SignalP"/>
    </source>
</evidence>
<dbReference type="SMART" id="SM00499">
    <property type="entry name" value="AAI"/>
    <property type="match status" value="1"/>
</dbReference>
<dbReference type="GO" id="GO:0008289">
    <property type="term" value="F:lipid binding"/>
    <property type="evidence" value="ECO:0007669"/>
    <property type="project" value="InterPro"/>
</dbReference>
<feature type="signal peptide" evidence="6">
    <location>
        <begin position="1"/>
        <end position="23"/>
    </location>
</feature>
<proteinExistence type="inferred from homology"/>
<dbReference type="Proteomes" id="UP000822688">
    <property type="component" value="Chromosome 6"/>
</dbReference>
<evidence type="ECO:0000313" key="9">
    <source>
        <dbReference type="Proteomes" id="UP000822688"/>
    </source>
</evidence>
<dbReference type="PRINTS" id="PR00382">
    <property type="entry name" value="LIPIDTRNSFER"/>
</dbReference>
<dbReference type="GO" id="GO:0006869">
    <property type="term" value="P:lipid transport"/>
    <property type="evidence" value="ECO:0007669"/>
    <property type="project" value="InterPro"/>
</dbReference>
<feature type="domain" description="Bifunctional inhibitor/plant lipid transfer protein/seed storage helical" evidence="7">
    <location>
        <begin position="30"/>
        <end position="108"/>
    </location>
</feature>
<protein>
    <recommendedName>
        <fullName evidence="7">Bifunctional inhibitor/plant lipid transfer protein/seed storage helical domain-containing protein</fullName>
    </recommendedName>
</protein>
<keyword evidence="4" id="KW-0325">Glycoprotein</keyword>
<comment type="caution">
    <text evidence="8">The sequence shown here is derived from an EMBL/GenBank/DDBJ whole genome shotgun (WGS) entry which is preliminary data.</text>
</comment>
<dbReference type="EMBL" id="CM026427">
    <property type="protein sequence ID" value="KAG0570483.1"/>
    <property type="molecule type" value="Genomic_DNA"/>
</dbReference>
<feature type="region of interest" description="Disordered" evidence="5">
    <location>
        <begin position="119"/>
        <end position="151"/>
    </location>
</feature>
<evidence type="ECO:0000256" key="1">
    <source>
        <dbReference type="ARBA" id="ARBA00009748"/>
    </source>
</evidence>
<keyword evidence="3" id="KW-1015">Disulfide bond</keyword>
<sequence>MARSSSVAVAIVMLAMLVAGAASAPSPPNCDSAANALMPCYSYVTGPEAKPPTECCGGLRDLNTNSPACLCQLISQLNSGAASQPSLNITKAYNLPEDCAIALKTSDCPALANLPLAPPSGATTPSTAVPTTASQGPAAAGPETSLVPGNDVPRILPTGTWVMVVAAAVLGVQALF</sequence>
<keyword evidence="9" id="KW-1185">Reference proteome</keyword>
<dbReference type="CDD" id="cd00010">
    <property type="entry name" value="AAI_LTSS"/>
    <property type="match status" value="1"/>
</dbReference>
<feature type="chain" id="PRO_5036274500" description="Bifunctional inhibitor/plant lipid transfer protein/seed storage helical domain-containing protein" evidence="6">
    <location>
        <begin position="24"/>
        <end position="176"/>
    </location>
</feature>
<organism evidence="8 9">
    <name type="scientific">Ceratodon purpureus</name>
    <name type="common">Fire moss</name>
    <name type="synonym">Dicranum purpureum</name>
    <dbReference type="NCBI Taxonomy" id="3225"/>
    <lineage>
        <taxon>Eukaryota</taxon>
        <taxon>Viridiplantae</taxon>
        <taxon>Streptophyta</taxon>
        <taxon>Embryophyta</taxon>
        <taxon>Bryophyta</taxon>
        <taxon>Bryophytina</taxon>
        <taxon>Bryopsida</taxon>
        <taxon>Dicranidae</taxon>
        <taxon>Pseudoditrichales</taxon>
        <taxon>Ditrichaceae</taxon>
        <taxon>Ceratodon</taxon>
    </lineage>
</organism>
<dbReference type="EMBL" id="CM026427">
    <property type="protein sequence ID" value="KAG0570482.1"/>
    <property type="molecule type" value="Genomic_DNA"/>
</dbReference>
<dbReference type="InterPro" id="IPR000528">
    <property type="entry name" value="Plant_nsLTP"/>
</dbReference>
<reference evidence="8 9" key="1">
    <citation type="submission" date="2020-06" db="EMBL/GenBank/DDBJ databases">
        <title>WGS assembly of Ceratodon purpureus strain R40.</title>
        <authorList>
            <person name="Carey S.B."/>
            <person name="Jenkins J."/>
            <person name="Shu S."/>
            <person name="Lovell J.T."/>
            <person name="Sreedasyam A."/>
            <person name="Maumus F."/>
            <person name="Tiley G.P."/>
            <person name="Fernandez-Pozo N."/>
            <person name="Barry K."/>
            <person name="Chen C."/>
            <person name="Wang M."/>
            <person name="Lipzen A."/>
            <person name="Daum C."/>
            <person name="Saski C.A."/>
            <person name="Payton A.C."/>
            <person name="Mcbreen J.C."/>
            <person name="Conrad R.E."/>
            <person name="Kollar L.M."/>
            <person name="Olsson S."/>
            <person name="Huttunen S."/>
            <person name="Landis J.B."/>
            <person name="Wickett N.J."/>
            <person name="Johnson M.G."/>
            <person name="Rensing S.A."/>
            <person name="Grimwood J."/>
            <person name="Schmutz J."/>
            <person name="Mcdaniel S.F."/>
        </authorList>
    </citation>
    <scope>NUCLEOTIDE SEQUENCE [LARGE SCALE GENOMIC DNA]</scope>
    <source>
        <strain evidence="8 9">R40</strain>
    </source>
</reference>
<dbReference type="Gene3D" id="1.10.110.10">
    <property type="entry name" value="Plant lipid-transfer and hydrophobic proteins"/>
    <property type="match status" value="1"/>
</dbReference>
<dbReference type="InterPro" id="IPR036312">
    <property type="entry name" value="Bifun_inhib/LTP/seed_sf"/>
</dbReference>
<dbReference type="InterPro" id="IPR016140">
    <property type="entry name" value="Bifunc_inhib/LTP/seed_store"/>
</dbReference>
<keyword evidence="2 6" id="KW-0732">Signal</keyword>
<evidence type="ECO:0000256" key="2">
    <source>
        <dbReference type="ARBA" id="ARBA00022729"/>
    </source>
</evidence>
<dbReference type="Pfam" id="PF14368">
    <property type="entry name" value="LTP_2"/>
    <property type="match status" value="1"/>
</dbReference>
<feature type="compositionally biased region" description="Low complexity" evidence="5">
    <location>
        <begin position="119"/>
        <end position="134"/>
    </location>
</feature>
<evidence type="ECO:0000256" key="5">
    <source>
        <dbReference type="SAM" id="MobiDB-lite"/>
    </source>
</evidence>
<evidence type="ECO:0000259" key="7">
    <source>
        <dbReference type="SMART" id="SM00499"/>
    </source>
</evidence>
<evidence type="ECO:0000313" key="8">
    <source>
        <dbReference type="EMBL" id="KAG0570483.1"/>
    </source>
</evidence>
<dbReference type="PANTHER" id="PTHR33044">
    <property type="entry name" value="BIFUNCTIONAL INHIBITOR/LIPID-TRANSFER PROTEIN/SEED STORAGE 2S ALBUMIN SUPERFAMILY PROTEIN-RELATED"/>
    <property type="match status" value="1"/>
</dbReference>
<name>A0A8T0HFT0_CERPU</name>
<accession>A0A8T0HFT0</accession>
<gene>
    <name evidence="8" type="ORF">KC19_6G165900</name>
</gene>
<dbReference type="AlphaFoldDB" id="A0A8T0HFT0"/>
<dbReference type="SUPFAM" id="SSF47699">
    <property type="entry name" value="Bifunctional inhibitor/lipid-transfer protein/seed storage 2S albumin"/>
    <property type="match status" value="1"/>
</dbReference>
<comment type="similarity">
    <text evidence="1">Belongs to the plant LTP family.</text>
</comment>